<dbReference type="AlphaFoldDB" id="A0A935IS90"/>
<dbReference type="PANTHER" id="PTHR17224:SF1">
    <property type="entry name" value="PEPTIDYL-TRNA HYDROLASE"/>
    <property type="match status" value="1"/>
</dbReference>
<dbReference type="Pfam" id="PF01195">
    <property type="entry name" value="Pept_tRNA_hydro"/>
    <property type="match status" value="1"/>
</dbReference>
<keyword evidence="4 8" id="KW-0694">RNA-binding</keyword>
<comment type="similarity">
    <text evidence="5 8">Belongs to the PTH family.</text>
</comment>
<dbReference type="Proteomes" id="UP000726105">
    <property type="component" value="Unassembled WGS sequence"/>
</dbReference>
<proteinExistence type="inferred from homology"/>
<dbReference type="NCBIfam" id="TIGR00447">
    <property type="entry name" value="pth"/>
    <property type="match status" value="1"/>
</dbReference>
<reference evidence="9 10" key="1">
    <citation type="submission" date="2020-10" db="EMBL/GenBank/DDBJ databases">
        <title>Connecting structure to function with the recovery of over 1000 high-quality activated sludge metagenome-assembled genomes encoding full-length rRNA genes using long-read sequencing.</title>
        <authorList>
            <person name="Singleton C.M."/>
            <person name="Petriglieri F."/>
            <person name="Kristensen J.M."/>
            <person name="Kirkegaard R.H."/>
            <person name="Michaelsen T.Y."/>
            <person name="Andersen M.H."/>
            <person name="Karst S.M."/>
            <person name="Dueholm M.S."/>
            <person name="Nielsen P.H."/>
            <person name="Albertsen M."/>
        </authorList>
    </citation>
    <scope>NUCLEOTIDE SEQUENCE [LARGE SCALE GENOMIC DNA]</scope>
    <source>
        <strain evidence="9">Ega_18-Q3-R5-49_MAXAC.001</strain>
    </source>
</reference>
<feature type="active site" description="Proton acceptor" evidence="8">
    <location>
        <position position="21"/>
    </location>
</feature>
<dbReference type="InterPro" id="IPR001328">
    <property type="entry name" value="Pept_tRNA_hydro"/>
</dbReference>
<dbReference type="CDD" id="cd00462">
    <property type="entry name" value="PTH"/>
    <property type="match status" value="1"/>
</dbReference>
<dbReference type="HAMAP" id="MF_00083">
    <property type="entry name" value="Pept_tRNA_hydro_bact"/>
    <property type="match status" value="1"/>
</dbReference>
<dbReference type="GO" id="GO:0006515">
    <property type="term" value="P:protein quality control for misfolded or incompletely synthesized proteins"/>
    <property type="evidence" value="ECO:0007669"/>
    <property type="project" value="UniProtKB-UniRule"/>
</dbReference>
<evidence type="ECO:0000256" key="3">
    <source>
        <dbReference type="ARBA" id="ARBA00022801"/>
    </source>
</evidence>
<keyword evidence="2 8" id="KW-0820">tRNA-binding</keyword>
<comment type="subunit">
    <text evidence="8">Monomer.</text>
</comment>
<comment type="function">
    <text evidence="8">Hydrolyzes ribosome-free peptidyl-tRNAs (with 1 or more amino acids incorporated), which drop off the ribosome during protein synthesis, or as a result of ribosome stalling.</text>
</comment>
<evidence type="ECO:0000256" key="5">
    <source>
        <dbReference type="ARBA" id="ARBA00038063"/>
    </source>
</evidence>
<dbReference type="Gene3D" id="3.40.50.1470">
    <property type="entry name" value="Peptidyl-tRNA hydrolase"/>
    <property type="match status" value="1"/>
</dbReference>
<accession>A0A935IS90</accession>
<dbReference type="FunFam" id="3.40.50.1470:FF:000001">
    <property type="entry name" value="Peptidyl-tRNA hydrolase"/>
    <property type="match status" value="1"/>
</dbReference>
<dbReference type="EMBL" id="JADJIB010000001">
    <property type="protein sequence ID" value="MBK7271878.1"/>
    <property type="molecule type" value="Genomic_DNA"/>
</dbReference>
<dbReference type="GO" id="GO:0005737">
    <property type="term" value="C:cytoplasm"/>
    <property type="evidence" value="ECO:0007669"/>
    <property type="project" value="UniProtKB-SubCell"/>
</dbReference>
<feature type="binding site" evidence="8">
    <location>
        <position position="91"/>
    </location>
    <ligand>
        <name>tRNA</name>
        <dbReference type="ChEBI" id="CHEBI:17843"/>
    </ligand>
</feature>
<feature type="binding site" evidence="8">
    <location>
        <position position="16"/>
    </location>
    <ligand>
        <name>tRNA</name>
        <dbReference type="ChEBI" id="CHEBI:17843"/>
    </ligand>
</feature>
<evidence type="ECO:0000256" key="8">
    <source>
        <dbReference type="HAMAP-Rule" id="MF_00083"/>
    </source>
</evidence>
<keyword evidence="8" id="KW-0963">Cytoplasm</keyword>
<dbReference type="GO" id="GO:0000049">
    <property type="term" value="F:tRNA binding"/>
    <property type="evidence" value="ECO:0007669"/>
    <property type="project" value="UniProtKB-UniRule"/>
</dbReference>
<feature type="site" description="Discriminates between blocked and unblocked aminoacyl-tRNA" evidence="8">
    <location>
        <position position="11"/>
    </location>
</feature>
<dbReference type="EC" id="3.1.1.29" evidence="1 8"/>
<feature type="binding site" evidence="8">
    <location>
        <position position="139"/>
    </location>
    <ligand>
        <name>tRNA</name>
        <dbReference type="ChEBI" id="CHEBI:17843"/>
    </ligand>
</feature>
<dbReference type="InterPro" id="IPR036416">
    <property type="entry name" value="Pept_tRNA_hydro_sf"/>
</dbReference>
<dbReference type="SUPFAM" id="SSF53178">
    <property type="entry name" value="Peptidyl-tRNA hydrolase-like"/>
    <property type="match status" value="1"/>
</dbReference>
<evidence type="ECO:0000256" key="7">
    <source>
        <dbReference type="ARBA" id="ARBA00050038"/>
    </source>
</evidence>
<evidence type="ECO:0000313" key="9">
    <source>
        <dbReference type="EMBL" id="MBK7271878.1"/>
    </source>
</evidence>
<evidence type="ECO:0000256" key="1">
    <source>
        <dbReference type="ARBA" id="ARBA00013260"/>
    </source>
</evidence>
<dbReference type="GO" id="GO:0004045">
    <property type="term" value="F:peptidyl-tRNA hydrolase activity"/>
    <property type="evidence" value="ECO:0007669"/>
    <property type="project" value="UniProtKB-UniRule"/>
</dbReference>
<dbReference type="InterPro" id="IPR018171">
    <property type="entry name" value="Pept_tRNA_hydro_CS"/>
</dbReference>
<dbReference type="PANTHER" id="PTHR17224">
    <property type="entry name" value="PEPTIDYL-TRNA HYDROLASE"/>
    <property type="match status" value="1"/>
</dbReference>
<feature type="site" description="Stabilizes the basic form of H active site to accept a proton" evidence="8">
    <location>
        <position position="118"/>
    </location>
</feature>
<name>A0A935IS90_9MICO</name>
<organism evidence="9 10">
    <name type="scientific">Candidatus Phosphoribacter hodrii</name>
    <dbReference type="NCBI Taxonomy" id="2953743"/>
    <lineage>
        <taxon>Bacteria</taxon>
        <taxon>Bacillati</taxon>
        <taxon>Actinomycetota</taxon>
        <taxon>Actinomycetes</taxon>
        <taxon>Micrococcales</taxon>
        <taxon>Dermatophilaceae</taxon>
        <taxon>Candidatus Phosphoribacter</taxon>
    </lineage>
</organism>
<comment type="caution">
    <text evidence="9">The sequence shown here is derived from an EMBL/GenBank/DDBJ whole genome shotgun (WGS) entry which is preliminary data.</text>
</comment>
<dbReference type="GO" id="GO:0072344">
    <property type="term" value="P:rescue of stalled ribosome"/>
    <property type="evidence" value="ECO:0007669"/>
    <property type="project" value="UniProtKB-UniRule"/>
</dbReference>
<evidence type="ECO:0000313" key="10">
    <source>
        <dbReference type="Proteomes" id="UP000726105"/>
    </source>
</evidence>
<comment type="function">
    <text evidence="8">Catalyzes the release of premature peptidyl moieties from peptidyl-tRNA molecules trapped in stalled 50S ribosomal subunits, and thus maintains levels of free tRNAs and 50S ribosomes.</text>
</comment>
<feature type="binding site" evidence="8">
    <location>
        <position position="93"/>
    </location>
    <ligand>
        <name>tRNA</name>
        <dbReference type="ChEBI" id="CHEBI:17843"/>
    </ligand>
</feature>
<gene>
    <name evidence="8" type="primary">pth</name>
    <name evidence="9" type="ORF">IPI13_01460</name>
</gene>
<evidence type="ECO:0000256" key="4">
    <source>
        <dbReference type="ARBA" id="ARBA00022884"/>
    </source>
</evidence>
<sequence>MATWLVVGLGNPGPRYAGNRHNVGAMVVAELARRYAGGSGSTPSSGAPVVTTSLEHLKAHKARAHVAAVRLGTLPGGAPGPAAALAVPTAYMNESGGPVKALAQFYSTPLEQLVVVHDDLDLTAGTIRLKLGGGEGGHNGLRSITGAMGSRDYLRVRVGIGRPPGRMDPADFVLRDFAPTERAELPFTVSDGADAVELLIQQGLVAAQQRVHAPGPL</sequence>
<evidence type="ECO:0000256" key="2">
    <source>
        <dbReference type="ARBA" id="ARBA00022555"/>
    </source>
</evidence>
<evidence type="ECO:0000256" key="6">
    <source>
        <dbReference type="ARBA" id="ARBA00048707"/>
    </source>
</evidence>
<comment type="catalytic activity">
    <reaction evidence="6 8">
        <text>an N-acyl-L-alpha-aminoacyl-tRNA + H2O = an N-acyl-L-amino acid + a tRNA + H(+)</text>
        <dbReference type="Rhea" id="RHEA:54448"/>
        <dbReference type="Rhea" id="RHEA-COMP:10123"/>
        <dbReference type="Rhea" id="RHEA-COMP:13883"/>
        <dbReference type="ChEBI" id="CHEBI:15377"/>
        <dbReference type="ChEBI" id="CHEBI:15378"/>
        <dbReference type="ChEBI" id="CHEBI:59874"/>
        <dbReference type="ChEBI" id="CHEBI:78442"/>
        <dbReference type="ChEBI" id="CHEBI:138191"/>
        <dbReference type="EC" id="3.1.1.29"/>
    </reaction>
</comment>
<dbReference type="PROSITE" id="PS01196">
    <property type="entry name" value="PEPT_TRNA_HYDROL_2"/>
    <property type="match status" value="1"/>
</dbReference>
<comment type="subcellular location">
    <subcellularLocation>
        <location evidence="8">Cytoplasm</location>
    </subcellularLocation>
</comment>
<keyword evidence="3 8" id="KW-0378">Hydrolase</keyword>
<protein>
    <recommendedName>
        <fullName evidence="7 8">Peptidyl-tRNA hydrolase</fullName>
        <shortName evidence="8">Pth</shortName>
        <ecNumber evidence="1 8">3.1.1.29</ecNumber>
    </recommendedName>
</protein>